<dbReference type="Gene3D" id="3.30.70.60">
    <property type="match status" value="1"/>
</dbReference>
<keyword evidence="1" id="KW-0472">Membrane</keyword>
<name>A0A4D6XCF7_PSEPU</name>
<dbReference type="GO" id="GO:0043107">
    <property type="term" value="P:type IV pilus-dependent motility"/>
    <property type="evidence" value="ECO:0007669"/>
    <property type="project" value="InterPro"/>
</dbReference>
<reference evidence="3" key="1">
    <citation type="submission" date="2019-04" db="EMBL/GenBank/DDBJ databases">
        <title>Genome sequence of Pseudomonas putida 1290, an auxin catabolizing strain.</title>
        <authorList>
            <person name="Laird T.S."/>
            <person name="Leveau J.H.J."/>
        </authorList>
    </citation>
    <scope>NUCLEOTIDE SEQUENCE [LARGE SCALE GENOMIC DNA]</scope>
    <source>
        <strain evidence="3">1290</strain>
    </source>
</reference>
<dbReference type="Pfam" id="PF04351">
    <property type="entry name" value="PilP"/>
    <property type="match status" value="1"/>
</dbReference>
<dbReference type="Pfam" id="PF04350">
    <property type="entry name" value="PilO"/>
    <property type="match status" value="1"/>
</dbReference>
<gene>
    <name evidence="2" type="ORF">E6B08_28445</name>
</gene>
<dbReference type="OrthoDB" id="7032139at2"/>
<dbReference type="InterPro" id="IPR014717">
    <property type="entry name" value="Transl_elong_EF1B/ribsomal_bS6"/>
</dbReference>
<dbReference type="GO" id="GO:0043683">
    <property type="term" value="P:type IV pilus assembly"/>
    <property type="evidence" value="ECO:0007669"/>
    <property type="project" value="InterPro"/>
</dbReference>
<proteinExistence type="predicted"/>
<protein>
    <submittedName>
        <fullName evidence="2">Type IV pili biogenesis protein</fullName>
    </submittedName>
</protein>
<dbReference type="EMBL" id="CP039371">
    <property type="protein sequence ID" value="QCI15046.1"/>
    <property type="molecule type" value="Genomic_DNA"/>
</dbReference>
<dbReference type="Gene3D" id="2.30.30.830">
    <property type="match status" value="1"/>
</dbReference>
<organism evidence="2 3">
    <name type="scientific">Pseudomonas putida</name>
    <name type="common">Arthrobacter siderocapsulatus</name>
    <dbReference type="NCBI Taxonomy" id="303"/>
    <lineage>
        <taxon>Bacteria</taxon>
        <taxon>Pseudomonadati</taxon>
        <taxon>Pseudomonadota</taxon>
        <taxon>Gammaproteobacteria</taxon>
        <taxon>Pseudomonadales</taxon>
        <taxon>Pseudomonadaceae</taxon>
        <taxon>Pseudomonas</taxon>
    </lineage>
</organism>
<dbReference type="Proteomes" id="UP000298551">
    <property type="component" value="Chromosome"/>
</dbReference>
<evidence type="ECO:0000313" key="2">
    <source>
        <dbReference type="EMBL" id="QCI15046.1"/>
    </source>
</evidence>
<evidence type="ECO:0000256" key="1">
    <source>
        <dbReference type="SAM" id="Phobius"/>
    </source>
</evidence>
<evidence type="ECO:0000313" key="3">
    <source>
        <dbReference type="Proteomes" id="UP000298551"/>
    </source>
</evidence>
<accession>A0A4D6XCF7</accession>
<dbReference type="AlphaFoldDB" id="A0A4D6XCF7"/>
<keyword evidence="1" id="KW-1133">Transmembrane helix</keyword>
<feature type="transmembrane region" description="Helical" evidence="1">
    <location>
        <begin position="20"/>
        <end position="40"/>
    </location>
</feature>
<keyword evidence="1" id="KW-0812">Transmembrane</keyword>
<dbReference type="InterPro" id="IPR007445">
    <property type="entry name" value="PilO"/>
</dbReference>
<sequence length="337" mass="36515">MMRWPGVDADWIANQAAGVRWALVLCAGSLVLVVGAALRLPSLWLMQQEQGSAAQALLGIEQARRGEVAGLDELRATLAVAERQLQAARWRLSAGEGLAGLMEQLARSAHVHGLLVEQLDLLEDVRKDGYWQTPVQLQVMGRYGALRLWLDDWLGQLRLLDTGDSRWQRVEPDSGLLRLTLQLHAYRAEGEPPMPASLADEPARPKPSAPVVDLFARGVAPGETGLAAIALGRLSMVGSLSRGEDRQALLVAGGHVYRVRLGDALGRNEGRVVAIDETYVEVRERLFASGSWHEHSVFLQLGQGRHGEDRDEVAHKVEMAVGAGIADPAGIGDGPSR</sequence>
<dbReference type="InterPro" id="IPR007446">
    <property type="entry name" value="PilP"/>
</dbReference>